<protein>
    <submittedName>
        <fullName evidence="3 5">Membrane protein acetyltransferase-like protein</fullName>
    </submittedName>
</protein>
<name>A0A6G1FU98_9PEZI</name>
<keyword evidence="1" id="KW-0812">Transmembrane</keyword>
<feature type="transmembrane region" description="Helical" evidence="1">
    <location>
        <begin position="113"/>
        <end position="134"/>
    </location>
</feature>
<feature type="transmembrane region" description="Helical" evidence="1">
    <location>
        <begin position="328"/>
        <end position="347"/>
    </location>
</feature>
<dbReference type="GO" id="GO:0016747">
    <property type="term" value="F:acyltransferase activity, transferring groups other than amino-acyl groups"/>
    <property type="evidence" value="ECO:0007669"/>
    <property type="project" value="InterPro"/>
</dbReference>
<evidence type="ECO:0000256" key="1">
    <source>
        <dbReference type="SAM" id="Phobius"/>
    </source>
</evidence>
<keyword evidence="1" id="KW-1133">Transmembrane helix</keyword>
<feature type="transmembrane region" description="Helical" evidence="1">
    <location>
        <begin position="155"/>
        <end position="176"/>
    </location>
</feature>
<gene>
    <name evidence="3 5" type="ORF">P152DRAFT_484837</name>
</gene>
<evidence type="ECO:0000259" key="2">
    <source>
        <dbReference type="Pfam" id="PF01757"/>
    </source>
</evidence>
<reference evidence="5" key="2">
    <citation type="submission" date="2020-04" db="EMBL/GenBank/DDBJ databases">
        <authorList>
            <consortium name="NCBI Genome Project"/>
        </authorList>
    </citation>
    <scope>NUCLEOTIDE SEQUENCE</scope>
    <source>
        <strain evidence="5">CBS 781.70</strain>
    </source>
</reference>
<keyword evidence="3" id="KW-0808">Transferase</keyword>
<keyword evidence="4" id="KW-1185">Reference proteome</keyword>
<dbReference type="RefSeq" id="XP_033530951.1">
    <property type="nucleotide sequence ID" value="XM_033682028.1"/>
</dbReference>
<feature type="transmembrane region" description="Helical" evidence="1">
    <location>
        <begin position="226"/>
        <end position="248"/>
    </location>
</feature>
<feature type="domain" description="Acyltransferase 3" evidence="2">
    <location>
        <begin position="57"/>
        <end position="407"/>
    </location>
</feature>
<evidence type="ECO:0000313" key="5">
    <source>
        <dbReference type="RefSeq" id="XP_033530951.1"/>
    </source>
</evidence>
<dbReference type="AlphaFoldDB" id="A0A6G1FU98"/>
<organism evidence="3">
    <name type="scientific">Eremomyces bilateralis CBS 781.70</name>
    <dbReference type="NCBI Taxonomy" id="1392243"/>
    <lineage>
        <taxon>Eukaryota</taxon>
        <taxon>Fungi</taxon>
        <taxon>Dikarya</taxon>
        <taxon>Ascomycota</taxon>
        <taxon>Pezizomycotina</taxon>
        <taxon>Dothideomycetes</taxon>
        <taxon>Dothideomycetes incertae sedis</taxon>
        <taxon>Eremomycetales</taxon>
        <taxon>Eremomycetaceae</taxon>
        <taxon>Eremomyces</taxon>
    </lineage>
</organism>
<dbReference type="InterPro" id="IPR050879">
    <property type="entry name" value="Acyltransferase_3"/>
</dbReference>
<keyword evidence="1" id="KW-0472">Membrane</keyword>
<sequence length="490" mass="56204">MVSHPDDIEEQWVDDIELEWAVEDEGLQDHSENENLLLSTEDEPSIPAPKPPARATAFLDGLRGLACFLVYMSHQHPSWYSSHDILHEGFGYHGRTAFATFPFLRIFFNGGNAAVAIFFVLSGYVLSAGPLRLIRDGDTAAAHRRLLSAVIRRPFRLYIPALTIALSFVFIMHLPFGLAPVLEWPVPQDSLLLELRNWVYETALLMNPFIKHGSFTQWYPYDPPAWTMPIEFTGSLLVYSMLAVTAFVPRYRMSLFSITGIIFLFIKQWSMSCFMGGVALAINDLDGIDRVLIKRFSNRVTNVVYNVLFVLAWWIVCQPSDKHDDPELSYNTPGWYYMTMLIPAMYFKDEYWRFWNTPGAILLVYAVLRLKWLQSFFTTRWLKYLGRISFSLYLLHIPFLWTVGDRIERMFGRVPGDIRTWFDYKLAIPDAGPIGFSTGFLVSQAFIFPLTMLLAELGTRILDEPSIRVGRAIVARFAPSLEKSSSQVRV</sequence>
<accession>A0A6G1FU98</accession>
<feature type="transmembrane region" description="Helical" evidence="1">
    <location>
        <begin position="384"/>
        <end position="403"/>
    </location>
</feature>
<dbReference type="Proteomes" id="UP000504638">
    <property type="component" value="Unplaced"/>
</dbReference>
<evidence type="ECO:0000313" key="3">
    <source>
        <dbReference type="EMBL" id="KAF1809320.1"/>
    </source>
</evidence>
<dbReference type="GeneID" id="54422598"/>
<dbReference type="PANTHER" id="PTHR23028">
    <property type="entry name" value="ACETYLTRANSFERASE"/>
    <property type="match status" value="1"/>
</dbReference>
<feature type="transmembrane region" description="Helical" evidence="1">
    <location>
        <begin position="300"/>
        <end position="316"/>
    </location>
</feature>
<proteinExistence type="predicted"/>
<dbReference type="Pfam" id="PF01757">
    <property type="entry name" value="Acyl_transf_3"/>
    <property type="match status" value="1"/>
</dbReference>
<dbReference type="EMBL" id="ML975174">
    <property type="protein sequence ID" value="KAF1809320.1"/>
    <property type="molecule type" value="Genomic_DNA"/>
</dbReference>
<reference evidence="3 5" key="1">
    <citation type="submission" date="2020-01" db="EMBL/GenBank/DDBJ databases">
        <authorList>
            <consortium name="DOE Joint Genome Institute"/>
            <person name="Haridas S."/>
            <person name="Albert R."/>
            <person name="Binder M."/>
            <person name="Bloem J."/>
            <person name="Labutti K."/>
            <person name="Salamov A."/>
            <person name="Andreopoulos B."/>
            <person name="Baker S.E."/>
            <person name="Barry K."/>
            <person name="Bills G."/>
            <person name="Bluhm B.H."/>
            <person name="Cannon C."/>
            <person name="Castanera R."/>
            <person name="Culley D.E."/>
            <person name="Daum C."/>
            <person name="Ezra D."/>
            <person name="Gonzalez J.B."/>
            <person name="Henrissat B."/>
            <person name="Kuo A."/>
            <person name="Liang C."/>
            <person name="Lipzen A."/>
            <person name="Lutzoni F."/>
            <person name="Magnuson J."/>
            <person name="Mondo S."/>
            <person name="Nolan M."/>
            <person name="Ohm R."/>
            <person name="Pangilinan J."/>
            <person name="Park H.-J."/>
            <person name="Ramirez L."/>
            <person name="Alfaro M."/>
            <person name="Sun H."/>
            <person name="Tritt A."/>
            <person name="Yoshinaga Y."/>
            <person name="Zwiers L.-H."/>
            <person name="Turgeon B.G."/>
            <person name="Goodwin S.B."/>
            <person name="Spatafora J.W."/>
            <person name="Crous P.W."/>
            <person name="Grigoriev I.V."/>
        </authorList>
    </citation>
    <scope>NUCLEOTIDE SEQUENCE</scope>
    <source>
        <strain evidence="3 5">CBS 781.70</strain>
    </source>
</reference>
<reference evidence="5" key="3">
    <citation type="submission" date="2025-04" db="UniProtKB">
        <authorList>
            <consortium name="RefSeq"/>
        </authorList>
    </citation>
    <scope>IDENTIFICATION</scope>
    <source>
        <strain evidence="5">CBS 781.70</strain>
    </source>
</reference>
<dbReference type="OrthoDB" id="5405781at2759"/>
<dbReference type="PANTHER" id="PTHR23028:SF134">
    <property type="entry name" value="PUTATIVE (AFU_ORTHOLOGUE AFUA_4G08520)-RELATED"/>
    <property type="match status" value="1"/>
</dbReference>
<feature type="transmembrane region" description="Helical" evidence="1">
    <location>
        <begin position="353"/>
        <end position="372"/>
    </location>
</feature>
<feature type="transmembrane region" description="Helical" evidence="1">
    <location>
        <begin position="255"/>
        <end position="280"/>
    </location>
</feature>
<dbReference type="InterPro" id="IPR002656">
    <property type="entry name" value="Acyl_transf_3_dom"/>
</dbReference>
<evidence type="ECO:0000313" key="4">
    <source>
        <dbReference type="Proteomes" id="UP000504638"/>
    </source>
</evidence>